<organism evidence="2 3">
    <name type="scientific">Algoriella xinjiangensis</name>
    <dbReference type="NCBI Taxonomy" id="684065"/>
    <lineage>
        <taxon>Bacteria</taxon>
        <taxon>Pseudomonadati</taxon>
        <taxon>Bacteroidota</taxon>
        <taxon>Flavobacteriia</taxon>
        <taxon>Flavobacteriales</taxon>
        <taxon>Weeksellaceae</taxon>
        <taxon>Algoriella</taxon>
    </lineage>
</organism>
<reference evidence="3" key="1">
    <citation type="submission" date="2016-10" db="EMBL/GenBank/DDBJ databases">
        <authorList>
            <person name="Varghese N."/>
            <person name="Submissions S."/>
        </authorList>
    </citation>
    <scope>NUCLEOTIDE SEQUENCE [LARGE SCALE GENOMIC DNA]</scope>
    <source>
        <strain evidence="3">XJ109</strain>
    </source>
</reference>
<dbReference type="STRING" id="684065.SAMN05421738_10179"/>
<protein>
    <submittedName>
        <fullName evidence="2">PhnB protein</fullName>
    </submittedName>
</protein>
<dbReference type="InterPro" id="IPR028973">
    <property type="entry name" value="PhnB-like"/>
</dbReference>
<keyword evidence="3" id="KW-1185">Reference proteome</keyword>
<dbReference type="Gene3D" id="3.10.180.10">
    <property type="entry name" value="2,3-Dihydroxybiphenyl 1,2-Dioxygenase, domain 1"/>
    <property type="match status" value="1"/>
</dbReference>
<proteinExistence type="predicted"/>
<dbReference type="PANTHER" id="PTHR33990:SF1">
    <property type="entry name" value="PROTEIN YJDN"/>
    <property type="match status" value="1"/>
</dbReference>
<dbReference type="Proteomes" id="UP000199149">
    <property type="component" value="Unassembled WGS sequence"/>
</dbReference>
<dbReference type="OrthoDB" id="9795306at2"/>
<sequence length="147" mass="16665">MAKLHAYLNFEGNCEEAFTFYETVFETKNIGIHRFGDMPANSEFVIPDEAKNKVMHTALLINENTMLMGSDTFGDCGGNATQGSNTYLMLDTDTADEAHKLYDKLTVDAQKIEMPLGEQFWAELYSSFTDKFGINWMIHFEGNKAQH</sequence>
<dbReference type="InterPro" id="IPR029068">
    <property type="entry name" value="Glyas_Bleomycin-R_OHBP_Dase"/>
</dbReference>
<dbReference type="PANTHER" id="PTHR33990">
    <property type="entry name" value="PROTEIN YJDN-RELATED"/>
    <property type="match status" value="1"/>
</dbReference>
<name>A0A1I4S6R0_9FLAO</name>
<dbReference type="RefSeq" id="WP_092905438.1">
    <property type="nucleotide sequence ID" value="NZ_FOUZ01000001.1"/>
</dbReference>
<accession>A0A1I4S6R0</accession>
<dbReference type="EMBL" id="FOUZ01000001">
    <property type="protein sequence ID" value="SFM60206.1"/>
    <property type="molecule type" value="Genomic_DNA"/>
</dbReference>
<dbReference type="Pfam" id="PF06983">
    <property type="entry name" value="3-dmu-9_3-mt"/>
    <property type="match status" value="1"/>
</dbReference>
<evidence type="ECO:0000313" key="3">
    <source>
        <dbReference type="Proteomes" id="UP000199149"/>
    </source>
</evidence>
<evidence type="ECO:0000259" key="1">
    <source>
        <dbReference type="Pfam" id="PF06983"/>
    </source>
</evidence>
<dbReference type="SUPFAM" id="SSF54593">
    <property type="entry name" value="Glyoxalase/Bleomycin resistance protein/Dihydroxybiphenyl dioxygenase"/>
    <property type="match status" value="1"/>
</dbReference>
<dbReference type="CDD" id="cd06588">
    <property type="entry name" value="PhnB_like"/>
    <property type="match status" value="1"/>
</dbReference>
<dbReference type="AlphaFoldDB" id="A0A1I4S6R0"/>
<evidence type="ECO:0000313" key="2">
    <source>
        <dbReference type="EMBL" id="SFM60206.1"/>
    </source>
</evidence>
<feature type="domain" description="PhnB-like" evidence="1">
    <location>
        <begin position="3"/>
        <end position="138"/>
    </location>
</feature>
<gene>
    <name evidence="2" type="ORF">SAMN05421738_10179</name>
</gene>